<gene>
    <name evidence="2" type="ORF">GTO89_08270</name>
</gene>
<keyword evidence="2" id="KW-0808">Transferase</keyword>
<dbReference type="AlphaFoldDB" id="A0A845LEH4"/>
<dbReference type="InterPro" id="IPR029063">
    <property type="entry name" value="SAM-dependent_MTases_sf"/>
</dbReference>
<evidence type="ECO:0000313" key="3">
    <source>
        <dbReference type="Proteomes" id="UP000471031"/>
    </source>
</evidence>
<protein>
    <submittedName>
        <fullName evidence="2">Methyltransferase domain-containing protein</fullName>
    </submittedName>
</protein>
<dbReference type="InterPro" id="IPR025714">
    <property type="entry name" value="Methyltranfer_dom"/>
</dbReference>
<name>A0A845LEH4_HELGE</name>
<dbReference type="OrthoDB" id="9772751at2"/>
<keyword evidence="3" id="KW-1185">Reference proteome</keyword>
<comment type="caution">
    <text evidence="2">The sequence shown here is derived from an EMBL/GenBank/DDBJ whole genome shotgun (WGS) entry which is preliminary data.</text>
</comment>
<proteinExistence type="predicted"/>
<feature type="domain" description="Methyltransferase" evidence="1">
    <location>
        <begin position="74"/>
        <end position="189"/>
    </location>
</feature>
<dbReference type="CDD" id="cd02440">
    <property type="entry name" value="AdoMet_MTases"/>
    <property type="match status" value="1"/>
</dbReference>
<dbReference type="Gene3D" id="3.40.50.150">
    <property type="entry name" value="Vaccinia Virus protein VP39"/>
    <property type="match status" value="1"/>
</dbReference>
<dbReference type="PANTHER" id="PTHR43861">
    <property type="entry name" value="TRANS-ACONITATE 2-METHYLTRANSFERASE-RELATED"/>
    <property type="match status" value="1"/>
</dbReference>
<dbReference type="Proteomes" id="UP000471031">
    <property type="component" value="Unassembled WGS sequence"/>
</dbReference>
<dbReference type="Pfam" id="PF13847">
    <property type="entry name" value="Methyltransf_31"/>
    <property type="match status" value="1"/>
</dbReference>
<dbReference type="PANTHER" id="PTHR43861:SF1">
    <property type="entry name" value="TRANS-ACONITATE 2-METHYLTRANSFERASE"/>
    <property type="match status" value="1"/>
</dbReference>
<dbReference type="RefSeq" id="WP_161261605.1">
    <property type="nucleotide sequence ID" value="NZ_JAFBDC010000005.1"/>
</dbReference>
<keyword evidence="2" id="KW-0489">Methyltransferase</keyword>
<evidence type="ECO:0000313" key="2">
    <source>
        <dbReference type="EMBL" id="MZP43029.1"/>
    </source>
</evidence>
<evidence type="ECO:0000259" key="1">
    <source>
        <dbReference type="Pfam" id="PF13847"/>
    </source>
</evidence>
<dbReference type="GO" id="GO:0032259">
    <property type="term" value="P:methylation"/>
    <property type="evidence" value="ECO:0007669"/>
    <property type="project" value="UniProtKB-KW"/>
</dbReference>
<dbReference type="GO" id="GO:0008168">
    <property type="term" value="F:methyltransferase activity"/>
    <property type="evidence" value="ECO:0007669"/>
    <property type="project" value="UniProtKB-KW"/>
</dbReference>
<accession>A0A845LEH4</accession>
<dbReference type="EMBL" id="WXEX01000006">
    <property type="protein sequence ID" value="MZP43029.1"/>
    <property type="molecule type" value="Genomic_DNA"/>
</dbReference>
<dbReference type="SUPFAM" id="SSF53335">
    <property type="entry name" value="S-adenosyl-L-methionine-dependent methyltransferases"/>
    <property type="match status" value="1"/>
</dbReference>
<organism evidence="2 3">
    <name type="scientific">Heliomicrobium gestii</name>
    <name type="common">Heliobacterium gestii</name>
    <dbReference type="NCBI Taxonomy" id="2699"/>
    <lineage>
        <taxon>Bacteria</taxon>
        <taxon>Bacillati</taxon>
        <taxon>Bacillota</taxon>
        <taxon>Clostridia</taxon>
        <taxon>Eubacteriales</taxon>
        <taxon>Heliobacteriaceae</taxon>
        <taxon>Heliomicrobium</taxon>
    </lineage>
</organism>
<reference evidence="2 3" key="1">
    <citation type="submission" date="2020-01" db="EMBL/GenBank/DDBJ databases">
        <title>Whole genome sequence of Heliobacterium gestii DSM 11169.</title>
        <authorList>
            <person name="Kyndt J.A."/>
            <person name="Meyer T.E."/>
        </authorList>
    </citation>
    <scope>NUCLEOTIDE SEQUENCE [LARGE SCALE GENOMIC DNA]</scope>
    <source>
        <strain evidence="2 3">DSM 11169</strain>
    </source>
</reference>
<sequence>MAEFDFVSDLHNRTKRDYISRGVQIDKAHCAEVSKQFGFDYWDGDRKYGYGGYRYDGRWRKVAERIAETYALRPGQAVLDVGCGKGFLLYELTQVVPGLVVSGIDISGYAVANAKEEVRPFLQEGKAQELPYADDAFDLVISFGTLHNLPVYDLKKAVQQIQRVTGRHAYIMVEAYRNEQEKINLLNWQLTCESFYSPEEWAWLFAEWGYQGDYGFIYFE</sequence>